<feature type="chain" id="PRO_5025496472" evidence="1">
    <location>
        <begin position="22"/>
        <end position="915"/>
    </location>
</feature>
<dbReference type="Gene3D" id="2.60.40.10">
    <property type="entry name" value="Immunoglobulins"/>
    <property type="match status" value="1"/>
</dbReference>
<evidence type="ECO:0000256" key="1">
    <source>
        <dbReference type="SAM" id="SignalP"/>
    </source>
</evidence>
<proteinExistence type="predicted"/>
<organism evidence="3 4">
    <name type="scientific">Pontiella sulfatireligans</name>
    <dbReference type="NCBI Taxonomy" id="2750658"/>
    <lineage>
        <taxon>Bacteria</taxon>
        <taxon>Pseudomonadati</taxon>
        <taxon>Kiritimatiellota</taxon>
        <taxon>Kiritimatiellia</taxon>
        <taxon>Kiritimatiellales</taxon>
        <taxon>Pontiellaceae</taxon>
        <taxon>Pontiella</taxon>
    </lineage>
</organism>
<reference evidence="3 4" key="1">
    <citation type="submission" date="2019-04" db="EMBL/GenBank/DDBJ databases">
        <authorList>
            <person name="Van Vliet M D."/>
        </authorList>
    </citation>
    <scope>NUCLEOTIDE SEQUENCE [LARGE SCALE GENOMIC DNA]</scope>
    <source>
        <strain evidence="3 4">F21</strain>
    </source>
</reference>
<name>A0A6C2UTG0_9BACT</name>
<gene>
    <name evidence="3" type="primary">apu_6</name>
    <name evidence="3" type="ORF">SCARR_05665</name>
</gene>
<dbReference type="InterPro" id="IPR013320">
    <property type="entry name" value="ConA-like_dom_sf"/>
</dbReference>
<dbReference type="InterPro" id="IPR013783">
    <property type="entry name" value="Ig-like_fold"/>
</dbReference>
<evidence type="ECO:0000313" key="4">
    <source>
        <dbReference type="Proteomes" id="UP000346198"/>
    </source>
</evidence>
<evidence type="ECO:0000313" key="3">
    <source>
        <dbReference type="EMBL" id="VGO23558.1"/>
    </source>
</evidence>
<sequence>MRKRCLTLVGILVGLAAGAQAALICDLDATVPGSVVTNASGVATDWVDQSGNANNAGDLTRVGDPLFPSASLSVSGLSGVDFTTGNAGYRLFSSAEQDSFLDFTGAASAKSGFAVFAAVKVDSVNAPVVRDPVFGNHGNATILNNFILKYEGGQVRAVMAGQTFSKSGGTPVAAGNTLIIAFNYNKATGAFELWDSNNMSSLNTNAVANGNFSSTQTMWLGRTDNGGQFINGAIGEFLVYDEFLDASAFSNKYTELTDKWAVAAGINTPTGVSAVGSASSAVLDWADDGTGFLDFYTVYRSTISGTNNYVAQTNLSASAYIDTDVTNGTPYFYAVTATDTNGFETTYSDEVSATPIELSPDVVVSFPVTDPVLRNLITVTLDYTVDGAGVVTLDASTSNGGAAPKAVVDAWDGIVGSVSDSAMYNTSFTLTGIAKTNDVATISLSTWADNPGPGLGVKTPLIKDAGAEKIEWTLTSADDVVVNFKSVEYTNRVANGDSNLTFLDEDSREEYVLPNSSSGGSIDLIGEGFSLSVGDTFVVTTDDFKDDGITPRASSAGASLFGFVFEAVPSPPPPGITVTFPNSIPVASGDLNKVDVLTFDFTVDGSGNVTIDASTTAAEATTIAAVDAWDGPAGSVSYTGAYSTAFSMTFSALGNTNTTSNLGVSLSDGGLGVFGKNAWRIDRASSTNMESIAIGLSMAAGGTVDFQNVGWVNRANSTVDMLLSTPSVTQTNNLATSAGTMNLTGVSLLDGQAISFSNPDAGDENDGYTLASFSFDILEPIALVYSDWATGFGLINGPDGDDDNDGLSNLYEFGVGGNPVNGTVAPANMPVSTVVDAGGSSNVIEYVYTRLEPVPSGLTYYLNVSTAGLLFPNWTDGGYTVEGEANAATGFKTVTNQIPVDANTEKFIKLIVEQQ</sequence>
<accession>A0A6C2UTG0</accession>
<dbReference type="CDD" id="cd00063">
    <property type="entry name" value="FN3"/>
    <property type="match status" value="1"/>
</dbReference>
<dbReference type="InterPro" id="IPR036116">
    <property type="entry name" value="FN3_sf"/>
</dbReference>
<feature type="domain" description="Fibronectin type-III" evidence="2">
    <location>
        <begin position="265"/>
        <end position="361"/>
    </location>
</feature>
<keyword evidence="4" id="KW-1185">Reference proteome</keyword>
<dbReference type="PROSITE" id="PS50853">
    <property type="entry name" value="FN3"/>
    <property type="match status" value="1"/>
</dbReference>
<keyword evidence="1" id="KW-0732">Signal</keyword>
<dbReference type="InterPro" id="IPR003961">
    <property type="entry name" value="FN3_dom"/>
</dbReference>
<dbReference type="Proteomes" id="UP000346198">
    <property type="component" value="Unassembled WGS sequence"/>
</dbReference>
<protein>
    <submittedName>
        <fullName evidence="3">Amylopullulanase</fullName>
    </submittedName>
</protein>
<dbReference type="SUPFAM" id="SSF49899">
    <property type="entry name" value="Concanavalin A-like lectins/glucanases"/>
    <property type="match status" value="1"/>
</dbReference>
<dbReference type="SUPFAM" id="SSF49265">
    <property type="entry name" value="Fibronectin type III"/>
    <property type="match status" value="1"/>
</dbReference>
<dbReference type="RefSeq" id="WP_136066021.1">
    <property type="nucleotide sequence ID" value="NZ_CAAHFH010000004.1"/>
</dbReference>
<dbReference type="AlphaFoldDB" id="A0A6C2UTG0"/>
<dbReference type="EMBL" id="CAAHFH010000004">
    <property type="protein sequence ID" value="VGO23558.1"/>
    <property type="molecule type" value="Genomic_DNA"/>
</dbReference>
<feature type="signal peptide" evidence="1">
    <location>
        <begin position="1"/>
        <end position="21"/>
    </location>
</feature>
<evidence type="ECO:0000259" key="2">
    <source>
        <dbReference type="PROSITE" id="PS50853"/>
    </source>
</evidence>